<reference evidence="9" key="1">
    <citation type="submission" date="2022-09" db="EMBL/GenBank/DDBJ databases">
        <title>Rhodovastum sp. nov. RN2-1 isolated from soil in Seongnam, South Korea.</title>
        <authorList>
            <person name="Le N.T."/>
        </authorList>
    </citation>
    <scope>NUCLEOTIDE SEQUENCE</scope>
    <source>
        <strain evidence="9">RN2-1</strain>
    </source>
</reference>
<evidence type="ECO:0000256" key="1">
    <source>
        <dbReference type="ARBA" id="ARBA00004442"/>
    </source>
</evidence>
<comment type="subcellular location">
    <subcellularLocation>
        <location evidence="1">Cell outer membrane</location>
    </subcellularLocation>
</comment>
<keyword evidence="10" id="KW-1185">Reference proteome</keyword>
<feature type="coiled-coil region" evidence="8">
    <location>
        <begin position="339"/>
        <end position="398"/>
    </location>
</feature>
<keyword evidence="3" id="KW-0813">Transport</keyword>
<keyword evidence="5" id="KW-0812">Transmembrane</keyword>
<dbReference type="Proteomes" id="UP001165679">
    <property type="component" value="Unassembled WGS sequence"/>
</dbReference>
<comment type="similarity">
    <text evidence="2">Belongs to the outer membrane factor (OMF) (TC 1.B.17) family.</text>
</comment>
<dbReference type="NCBIfam" id="TIGR01844">
    <property type="entry name" value="type_I_sec_TolC"/>
    <property type="match status" value="1"/>
</dbReference>
<evidence type="ECO:0000256" key="8">
    <source>
        <dbReference type="SAM" id="Coils"/>
    </source>
</evidence>
<keyword evidence="4" id="KW-1134">Transmembrane beta strand</keyword>
<dbReference type="Gene3D" id="1.20.1600.10">
    <property type="entry name" value="Outer membrane efflux proteins (OEP)"/>
    <property type="match status" value="1"/>
</dbReference>
<dbReference type="InterPro" id="IPR003423">
    <property type="entry name" value="OMP_efflux"/>
</dbReference>
<reference evidence="9" key="2">
    <citation type="submission" date="2022-10" db="EMBL/GenBank/DDBJ databases">
        <authorList>
            <person name="Trinh H.N."/>
        </authorList>
    </citation>
    <scope>NUCLEOTIDE SEQUENCE</scope>
    <source>
        <strain evidence="9">RN2-1</strain>
    </source>
</reference>
<keyword evidence="7" id="KW-0998">Cell outer membrane</keyword>
<keyword evidence="8" id="KW-0175">Coiled coil</keyword>
<evidence type="ECO:0000256" key="6">
    <source>
        <dbReference type="ARBA" id="ARBA00023136"/>
    </source>
</evidence>
<evidence type="ECO:0000313" key="9">
    <source>
        <dbReference type="EMBL" id="MCW3475755.1"/>
    </source>
</evidence>
<dbReference type="SUPFAM" id="SSF56954">
    <property type="entry name" value="Outer membrane efflux proteins (OEP)"/>
    <property type="match status" value="1"/>
</dbReference>
<evidence type="ECO:0000256" key="3">
    <source>
        <dbReference type="ARBA" id="ARBA00022448"/>
    </source>
</evidence>
<dbReference type="GO" id="GO:1990281">
    <property type="term" value="C:efflux pump complex"/>
    <property type="evidence" value="ECO:0007669"/>
    <property type="project" value="TreeGrafter"/>
</dbReference>
<keyword evidence="6" id="KW-0472">Membrane</keyword>
<evidence type="ECO:0000256" key="5">
    <source>
        <dbReference type="ARBA" id="ARBA00022692"/>
    </source>
</evidence>
<proteinExistence type="inferred from homology"/>
<dbReference type="InterPro" id="IPR010130">
    <property type="entry name" value="T1SS_OMP_TolC"/>
</dbReference>
<comment type="caution">
    <text evidence="9">The sequence shown here is derived from an EMBL/GenBank/DDBJ whole genome shotgun (WGS) entry which is preliminary data.</text>
</comment>
<evidence type="ECO:0000256" key="2">
    <source>
        <dbReference type="ARBA" id="ARBA00007613"/>
    </source>
</evidence>
<protein>
    <submittedName>
        <fullName evidence="9">TolC family outer membrane protein</fullName>
    </submittedName>
</protein>
<evidence type="ECO:0000313" key="10">
    <source>
        <dbReference type="Proteomes" id="UP001165679"/>
    </source>
</evidence>
<sequence>MMRRSSQGIGVLGIGLAAVVVVAAGVPGSARADIRTLQDALALAYSTNPTLLAERANLRATDENVPAALSGWRPQVSISANAGYADGTTINHITQVNNVPLPTPINTRNNALRGTNTQQLTVTQPLYRGGQTRASTNRAENQVIAERARLIVQEQTTFGAVVTAYVNVIQAEQVLALNVNNEQVLTRQLQATNDRFRVGEITRTDVAQAEAALAGATATRETAEGNLATARAQFQQVVGELPGKLIEPQPLRLPTKTLEEAKQLANGNNPAVIAALFDDASAKDNFDLQYSKLMPNLSLQGLLARAEDTQTQNQTTKTAQIVAALTVPIYQGGSEYAAIRQARQQQQQTRQRVDDARRTTQQQIVSAWETYFAAKATIESTRQQVRSNEIALEGVQREAIVGSRTTLDVLNAEQLLLNTRVTLVQNLAALVNASYQVGAAVGRLNARDLSLNVPLYDETAYYKAVRNKWIGTGDYATDQPGR</sequence>
<evidence type="ECO:0000256" key="4">
    <source>
        <dbReference type="ARBA" id="ARBA00022452"/>
    </source>
</evidence>
<dbReference type="GO" id="GO:0015288">
    <property type="term" value="F:porin activity"/>
    <property type="evidence" value="ECO:0007669"/>
    <property type="project" value="TreeGrafter"/>
</dbReference>
<dbReference type="PANTHER" id="PTHR30026">
    <property type="entry name" value="OUTER MEMBRANE PROTEIN TOLC"/>
    <property type="match status" value="1"/>
</dbReference>
<dbReference type="PANTHER" id="PTHR30026:SF22">
    <property type="entry name" value="OUTER MEMBRANE EFFLUX PROTEIN"/>
    <property type="match status" value="1"/>
</dbReference>
<dbReference type="GO" id="GO:0015562">
    <property type="term" value="F:efflux transmembrane transporter activity"/>
    <property type="evidence" value="ECO:0007669"/>
    <property type="project" value="InterPro"/>
</dbReference>
<dbReference type="EMBL" id="JAPDNT010000011">
    <property type="protein sequence ID" value="MCW3475755.1"/>
    <property type="molecule type" value="Genomic_DNA"/>
</dbReference>
<dbReference type="InterPro" id="IPR051906">
    <property type="entry name" value="TolC-like"/>
</dbReference>
<gene>
    <name evidence="9" type="ORF">OL599_14330</name>
</gene>
<dbReference type="AlphaFoldDB" id="A0AA41YN37"/>
<evidence type="ECO:0000256" key="7">
    <source>
        <dbReference type="ARBA" id="ARBA00023237"/>
    </source>
</evidence>
<organism evidence="9 10">
    <name type="scientific">Limobrevibacterium gyesilva</name>
    <dbReference type="NCBI Taxonomy" id="2991712"/>
    <lineage>
        <taxon>Bacteria</taxon>
        <taxon>Pseudomonadati</taxon>
        <taxon>Pseudomonadota</taxon>
        <taxon>Alphaproteobacteria</taxon>
        <taxon>Acetobacterales</taxon>
        <taxon>Acetobacteraceae</taxon>
        <taxon>Limobrevibacterium</taxon>
    </lineage>
</organism>
<accession>A0AA41YN37</accession>
<name>A0AA41YN37_9PROT</name>
<dbReference type="Pfam" id="PF02321">
    <property type="entry name" value="OEP"/>
    <property type="match status" value="2"/>
</dbReference>
<dbReference type="GO" id="GO:0009279">
    <property type="term" value="C:cell outer membrane"/>
    <property type="evidence" value="ECO:0007669"/>
    <property type="project" value="UniProtKB-SubCell"/>
</dbReference>